<dbReference type="EMBL" id="JADIMW010000022">
    <property type="protein sequence ID" value="MBO8437682.1"/>
    <property type="molecule type" value="Genomic_DNA"/>
</dbReference>
<evidence type="ECO:0000313" key="8">
    <source>
        <dbReference type="EMBL" id="MBO8437682.1"/>
    </source>
</evidence>
<dbReference type="Pfam" id="PF02911">
    <property type="entry name" value="Formyl_trans_C"/>
    <property type="match status" value="1"/>
</dbReference>
<dbReference type="InterPro" id="IPR041711">
    <property type="entry name" value="Met-tRNA-FMT_N"/>
</dbReference>
<dbReference type="PANTHER" id="PTHR11138">
    <property type="entry name" value="METHIONYL-TRNA FORMYLTRANSFERASE"/>
    <property type="match status" value="1"/>
</dbReference>
<dbReference type="Pfam" id="PF00551">
    <property type="entry name" value="Formyl_trans_N"/>
    <property type="match status" value="1"/>
</dbReference>
<evidence type="ECO:0000256" key="3">
    <source>
        <dbReference type="ARBA" id="ARBA00022679"/>
    </source>
</evidence>
<dbReference type="CDD" id="cd08646">
    <property type="entry name" value="FMT_core_Met-tRNA-FMT_N"/>
    <property type="match status" value="1"/>
</dbReference>
<evidence type="ECO:0000313" key="9">
    <source>
        <dbReference type="Proteomes" id="UP000823636"/>
    </source>
</evidence>
<dbReference type="AlphaFoldDB" id="A0A9D9E2T9"/>
<evidence type="ECO:0000256" key="5">
    <source>
        <dbReference type="HAMAP-Rule" id="MF_00182"/>
    </source>
</evidence>
<dbReference type="GO" id="GO:0004479">
    <property type="term" value="F:methionyl-tRNA formyltransferase activity"/>
    <property type="evidence" value="ECO:0007669"/>
    <property type="project" value="UniProtKB-UniRule"/>
</dbReference>
<keyword evidence="3 5" id="KW-0808">Transferase</keyword>
<dbReference type="PANTHER" id="PTHR11138:SF5">
    <property type="entry name" value="METHIONYL-TRNA FORMYLTRANSFERASE, MITOCHONDRIAL"/>
    <property type="match status" value="1"/>
</dbReference>
<dbReference type="SUPFAM" id="SSF50486">
    <property type="entry name" value="FMT C-terminal domain-like"/>
    <property type="match status" value="1"/>
</dbReference>
<name>A0A9D9E2T9_9BACT</name>
<feature type="binding site" evidence="5">
    <location>
        <begin position="113"/>
        <end position="116"/>
    </location>
    <ligand>
        <name>(6S)-5,6,7,8-tetrahydrofolate</name>
        <dbReference type="ChEBI" id="CHEBI:57453"/>
    </ligand>
</feature>
<dbReference type="Gene3D" id="3.40.50.12230">
    <property type="match status" value="1"/>
</dbReference>
<feature type="domain" description="Formyl transferase N-terminal" evidence="6">
    <location>
        <begin position="7"/>
        <end position="181"/>
    </location>
</feature>
<dbReference type="EC" id="2.1.2.9" evidence="2 5"/>
<evidence type="ECO:0000259" key="7">
    <source>
        <dbReference type="Pfam" id="PF02911"/>
    </source>
</evidence>
<comment type="caution">
    <text evidence="8">The sequence shown here is derived from an EMBL/GenBank/DDBJ whole genome shotgun (WGS) entry which is preliminary data.</text>
</comment>
<evidence type="ECO:0000259" key="6">
    <source>
        <dbReference type="Pfam" id="PF00551"/>
    </source>
</evidence>
<dbReference type="InterPro" id="IPR005794">
    <property type="entry name" value="Fmt"/>
</dbReference>
<dbReference type="NCBIfam" id="TIGR00460">
    <property type="entry name" value="fmt"/>
    <property type="match status" value="1"/>
</dbReference>
<reference evidence="8" key="1">
    <citation type="submission" date="2020-10" db="EMBL/GenBank/DDBJ databases">
        <authorList>
            <person name="Gilroy R."/>
        </authorList>
    </citation>
    <scope>NUCLEOTIDE SEQUENCE</scope>
    <source>
        <strain evidence="8">G3-4614</strain>
    </source>
</reference>
<dbReference type="InterPro" id="IPR005793">
    <property type="entry name" value="Formyl_trans_C"/>
</dbReference>
<reference evidence="8" key="2">
    <citation type="journal article" date="2021" name="PeerJ">
        <title>Extensive microbial diversity within the chicken gut microbiome revealed by metagenomics and culture.</title>
        <authorList>
            <person name="Gilroy R."/>
            <person name="Ravi A."/>
            <person name="Getino M."/>
            <person name="Pursley I."/>
            <person name="Horton D.L."/>
            <person name="Alikhan N.F."/>
            <person name="Baker D."/>
            <person name="Gharbi K."/>
            <person name="Hall N."/>
            <person name="Watson M."/>
            <person name="Adriaenssens E.M."/>
            <person name="Foster-Nyarko E."/>
            <person name="Jarju S."/>
            <person name="Secka A."/>
            <person name="Antonio M."/>
            <person name="Oren A."/>
            <person name="Chaudhuri R.R."/>
            <person name="La Ragione R."/>
            <person name="Hildebrand F."/>
            <person name="Pallen M.J."/>
        </authorList>
    </citation>
    <scope>NUCLEOTIDE SEQUENCE</scope>
    <source>
        <strain evidence="8">G3-4614</strain>
    </source>
</reference>
<evidence type="ECO:0000256" key="1">
    <source>
        <dbReference type="ARBA" id="ARBA00010699"/>
    </source>
</evidence>
<comment type="catalytic activity">
    <reaction evidence="5">
        <text>L-methionyl-tRNA(fMet) + (6R)-10-formyltetrahydrofolate = N-formyl-L-methionyl-tRNA(fMet) + (6S)-5,6,7,8-tetrahydrofolate + H(+)</text>
        <dbReference type="Rhea" id="RHEA:24380"/>
        <dbReference type="Rhea" id="RHEA-COMP:9952"/>
        <dbReference type="Rhea" id="RHEA-COMP:9953"/>
        <dbReference type="ChEBI" id="CHEBI:15378"/>
        <dbReference type="ChEBI" id="CHEBI:57453"/>
        <dbReference type="ChEBI" id="CHEBI:78530"/>
        <dbReference type="ChEBI" id="CHEBI:78844"/>
        <dbReference type="ChEBI" id="CHEBI:195366"/>
        <dbReference type="EC" id="2.1.2.9"/>
    </reaction>
</comment>
<dbReference type="Proteomes" id="UP000823636">
    <property type="component" value="Unassembled WGS sequence"/>
</dbReference>
<dbReference type="CDD" id="cd08704">
    <property type="entry name" value="Met_tRNA_FMT_C"/>
    <property type="match status" value="1"/>
</dbReference>
<dbReference type="InterPro" id="IPR002376">
    <property type="entry name" value="Formyl_transf_N"/>
</dbReference>
<comment type="function">
    <text evidence="5">Attaches a formyl group to the free amino group of methionyl-tRNA(fMet). The formyl group appears to play a dual role in the initiator identity of N-formylmethionyl-tRNA by promoting its recognition by IF2 and preventing the misappropriation of this tRNA by the elongation apparatus.</text>
</comment>
<evidence type="ECO:0000256" key="2">
    <source>
        <dbReference type="ARBA" id="ARBA00012261"/>
    </source>
</evidence>
<dbReference type="InterPro" id="IPR011034">
    <property type="entry name" value="Formyl_transferase-like_C_sf"/>
</dbReference>
<comment type="similarity">
    <text evidence="1 5">Belongs to the Fmt family.</text>
</comment>
<feature type="domain" description="Formyl transferase C-terminal" evidence="7">
    <location>
        <begin position="212"/>
        <end position="314"/>
    </location>
</feature>
<organism evidence="8 9">
    <name type="scientific">Candidatus Caccoplasma merdipullorum</name>
    <dbReference type="NCBI Taxonomy" id="2840718"/>
    <lineage>
        <taxon>Bacteria</taxon>
        <taxon>Pseudomonadati</taxon>
        <taxon>Bacteroidota</taxon>
        <taxon>Bacteroidia</taxon>
        <taxon>Bacteroidales</taxon>
        <taxon>Bacteroidaceae</taxon>
        <taxon>Bacteroidaceae incertae sedis</taxon>
        <taxon>Candidatus Caccoplasma</taxon>
    </lineage>
</organism>
<evidence type="ECO:0000256" key="4">
    <source>
        <dbReference type="ARBA" id="ARBA00022917"/>
    </source>
</evidence>
<dbReference type="InterPro" id="IPR044135">
    <property type="entry name" value="Met-tRNA-FMT_C"/>
</dbReference>
<dbReference type="InterPro" id="IPR036477">
    <property type="entry name" value="Formyl_transf_N_sf"/>
</dbReference>
<dbReference type="HAMAP" id="MF_00182">
    <property type="entry name" value="Formyl_trans"/>
    <property type="match status" value="1"/>
</dbReference>
<gene>
    <name evidence="5" type="primary">fmt</name>
    <name evidence="8" type="ORF">IAC54_02140</name>
</gene>
<proteinExistence type="inferred from homology"/>
<sequence length="323" mass="35515">MNSKEIRIVFMGTPDFAVESLKRLVEGGYNVVAVITMPDKPAGRGQKLHYSAVKEYALSAGLKLLQPEKLKDDTFLTELRALDADLQIVVAFRMLPEAVWNMPRMGTFNLHASLLPQYRGAAPINRAIMNGDTETGVTTFFLTHDIDTGKIIMQRKTPILDSDNAGTLHDRLMTIGAEMVTDTVDAIAAGTVSPVEQSALIEGSSVLRVAPKIFKEDCHIIWDKDAVDVRNMIRGLSPYPGAWSTLVFPDGESMQVKIFDTAIDSTDGQNIPGNIRSDNKKQLSVACKQGCLNILSLQLPGKKRLGVEELLRGFKIPEGSRFE</sequence>
<dbReference type="SUPFAM" id="SSF53328">
    <property type="entry name" value="Formyltransferase"/>
    <property type="match status" value="1"/>
</dbReference>
<keyword evidence="4 5" id="KW-0648">Protein biosynthesis</keyword>
<dbReference type="GO" id="GO:0005829">
    <property type="term" value="C:cytosol"/>
    <property type="evidence" value="ECO:0007669"/>
    <property type="project" value="TreeGrafter"/>
</dbReference>
<protein>
    <recommendedName>
        <fullName evidence="2 5">Methionyl-tRNA formyltransferase</fullName>
        <ecNumber evidence="2 5">2.1.2.9</ecNumber>
    </recommendedName>
</protein>
<accession>A0A9D9E2T9</accession>